<dbReference type="EMBL" id="BAABCY010000103">
    <property type="protein sequence ID" value="GAA3584683.1"/>
    <property type="molecule type" value="Genomic_DNA"/>
</dbReference>
<reference evidence="7" key="1">
    <citation type="journal article" date="2019" name="Int. J. Syst. Evol. Microbiol.">
        <title>The Global Catalogue of Microorganisms (GCM) 10K type strain sequencing project: providing services to taxonomists for standard genome sequencing and annotation.</title>
        <authorList>
            <consortium name="The Broad Institute Genomics Platform"/>
            <consortium name="The Broad Institute Genome Sequencing Center for Infectious Disease"/>
            <person name="Wu L."/>
            <person name="Ma J."/>
        </authorList>
    </citation>
    <scope>NUCLEOTIDE SEQUENCE [LARGE SCALE GENOMIC DNA]</scope>
    <source>
        <strain evidence="7">JCM 17111</strain>
    </source>
</reference>
<evidence type="ECO:0000313" key="6">
    <source>
        <dbReference type="EMBL" id="GAA3584683.1"/>
    </source>
</evidence>
<sequence length="952" mass="108891">MLRNSIAQFLVFLSISLSLFSQDYKFRHITTVDGLSHNEVRKIVKDTEGYLWFGTQNGLNRFDGYRFEIFKHIPEDSTTIVGDKIYALNTSKGKLWVGTTNGLCIINTKSLKVVATPEIFSLITNEVLQLYNDGLSMWVCTGAKNYRVDLETLSVRTCLDRYKIVCVSKGLGGHFWIGTNKGLLKYNGQTDTIIKSYDLGEFNGHKLNQIVTNDYGEIWITIGDKLFRYQSERDRFIPIYESRSLNAIAENEEGLLFVGSYGNGLIVYRRDLGNFSTMVSNPEKINSLSSNDVYDVFVDNENILWVGTQEGLDYYDFTRDRFKSLLHVPGKNNSLRNSFVQSICGISKDTLWVGTREGVDEVVFTNDYLEASINPVESRVTKLGVLKNKYIGCIYQDSKNRIWIGTAADGLFLFKKEAKRLYNYTNRGDHASSISGNAINTILEDNHGRMWFGTNKGLSLLNEKENSVNTFENFTYFINKGKREDIKDVFTVFQDSKDRIWIGMYTRGVALLQETDETRSFIGFRHDNSNPKTLSDDEVFVAFEDSKQRMWFGTSKGGINILREDTTNIDVVSNYFFDSYTEKDGLSDNEVNAILEDSLGYLWIATNKGISKFDASGEHFFNYTTYDGVLKGKFRKNARWKAPDGTIFFGGTAGINYFNPIKINTNKVIPSPRFSRFKIDNETVKVGQEFDGSIIMDSPLESGVQITLPFKDNRFEVEFTALSYASAFRNKYLYKLEGIDSLWHEVSGENPQASYSLLPSGKYRLYVKVSNNDDVWNDTPIYLDIYVKSDVLNSVAFKLSMAVLLLFLIVLILFKRRNNNNRQKVKKAKSNDLEMDLDVKEKIAELEAMMKSEKLYLDPDLRLNKLADRIDISANYLSTLLNDYVGENFYDYINYYRVEEVKKRLLDPVYQNQTISSIGGDCGFNSKSAFNRIFKNFTGKTPSQYQKQASRV</sequence>
<keyword evidence="3" id="KW-0804">Transcription</keyword>
<gene>
    <name evidence="6" type="ORF">GCM10022395_35840</name>
</gene>
<dbReference type="Pfam" id="PF07495">
    <property type="entry name" value="Y_Y_Y"/>
    <property type="match status" value="1"/>
</dbReference>
<evidence type="ECO:0000256" key="4">
    <source>
        <dbReference type="SAM" id="Phobius"/>
    </source>
</evidence>
<dbReference type="RefSeq" id="WP_345007846.1">
    <property type="nucleotide sequence ID" value="NZ_BAABCY010000103.1"/>
</dbReference>
<dbReference type="InterPro" id="IPR015943">
    <property type="entry name" value="WD40/YVTN_repeat-like_dom_sf"/>
</dbReference>
<evidence type="ECO:0000256" key="2">
    <source>
        <dbReference type="ARBA" id="ARBA00023015"/>
    </source>
</evidence>
<name>A0ABP6YNR1_9FLAO</name>
<dbReference type="InterPro" id="IPR013783">
    <property type="entry name" value="Ig-like_fold"/>
</dbReference>
<dbReference type="Pfam" id="PF12833">
    <property type="entry name" value="HTH_18"/>
    <property type="match status" value="1"/>
</dbReference>
<accession>A0ABP6YNR1</accession>
<dbReference type="SUPFAM" id="SSF46689">
    <property type="entry name" value="Homeodomain-like"/>
    <property type="match status" value="1"/>
</dbReference>
<dbReference type="InterPro" id="IPR011110">
    <property type="entry name" value="Reg_prop"/>
</dbReference>
<keyword evidence="4" id="KW-0812">Transmembrane</keyword>
<evidence type="ECO:0000256" key="1">
    <source>
        <dbReference type="ARBA" id="ARBA00022553"/>
    </source>
</evidence>
<keyword evidence="2" id="KW-0805">Transcription regulation</keyword>
<organism evidence="6 7">
    <name type="scientific">Snuella lapsa</name>
    <dbReference type="NCBI Taxonomy" id="870481"/>
    <lineage>
        <taxon>Bacteria</taxon>
        <taxon>Pseudomonadati</taxon>
        <taxon>Bacteroidota</taxon>
        <taxon>Flavobacteriia</taxon>
        <taxon>Flavobacteriales</taxon>
        <taxon>Flavobacteriaceae</taxon>
        <taxon>Snuella</taxon>
    </lineage>
</organism>
<dbReference type="PROSITE" id="PS01124">
    <property type="entry name" value="HTH_ARAC_FAMILY_2"/>
    <property type="match status" value="1"/>
</dbReference>
<proteinExistence type="predicted"/>
<dbReference type="Gene3D" id="2.60.40.10">
    <property type="entry name" value="Immunoglobulins"/>
    <property type="match status" value="1"/>
</dbReference>
<keyword evidence="1" id="KW-0597">Phosphoprotein</keyword>
<dbReference type="SMART" id="SM00342">
    <property type="entry name" value="HTH_ARAC"/>
    <property type="match status" value="1"/>
</dbReference>
<feature type="transmembrane region" description="Helical" evidence="4">
    <location>
        <begin position="795"/>
        <end position="814"/>
    </location>
</feature>
<dbReference type="PANTHER" id="PTHR43547">
    <property type="entry name" value="TWO-COMPONENT HISTIDINE KINASE"/>
    <property type="match status" value="1"/>
</dbReference>
<dbReference type="SUPFAM" id="SSF63829">
    <property type="entry name" value="Calcium-dependent phosphotriesterase"/>
    <property type="match status" value="3"/>
</dbReference>
<keyword evidence="7" id="KW-1185">Reference proteome</keyword>
<evidence type="ECO:0000259" key="5">
    <source>
        <dbReference type="PROSITE" id="PS01124"/>
    </source>
</evidence>
<dbReference type="Proteomes" id="UP001500954">
    <property type="component" value="Unassembled WGS sequence"/>
</dbReference>
<evidence type="ECO:0000313" key="7">
    <source>
        <dbReference type="Proteomes" id="UP001500954"/>
    </source>
</evidence>
<keyword evidence="4" id="KW-0472">Membrane</keyword>
<dbReference type="Pfam" id="PF07494">
    <property type="entry name" value="Reg_prop"/>
    <property type="match status" value="5"/>
</dbReference>
<dbReference type="Gene3D" id="2.130.10.10">
    <property type="entry name" value="YVTN repeat-like/Quinoprotein amine dehydrogenase"/>
    <property type="match status" value="3"/>
</dbReference>
<protein>
    <recommendedName>
        <fullName evidence="5">HTH araC/xylS-type domain-containing protein</fullName>
    </recommendedName>
</protein>
<dbReference type="InterPro" id="IPR011123">
    <property type="entry name" value="Y_Y_Y"/>
</dbReference>
<keyword evidence="4" id="KW-1133">Transmembrane helix</keyword>
<feature type="domain" description="HTH araC/xylS-type" evidence="5">
    <location>
        <begin position="840"/>
        <end position="948"/>
    </location>
</feature>
<comment type="caution">
    <text evidence="6">The sequence shown here is derived from an EMBL/GenBank/DDBJ whole genome shotgun (WGS) entry which is preliminary data.</text>
</comment>
<dbReference type="InterPro" id="IPR018060">
    <property type="entry name" value="HTH_AraC"/>
</dbReference>
<dbReference type="PANTHER" id="PTHR43547:SF2">
    <property type="entry name" value="HYBRID SIGNAL TRANSDUCTION HISTIDINE KINASE C"/>
    <property type="match status" value="1"/>
</dbReference>
<dbReference type="Gene3D" id="1.10.10.60">
    <property type="entry name" value="Homeodomain-like"/>
    <property type="match status" value="2"/>
</dbReference>
<evidence type="ECO:0000256" key="3">
    <source>
        <dbReference type="ARBA" id="ARBA00023163"/>
    </source>
</evidence>
<dbReference type="InterPro" id="IPR009057">
    <property type="entry name" value="Homeodomain-like_sf"/>
</dbReference>